<feature type="binding site" evidence="12">
    <location>
        <position position="539"/>
    </location>
    <ligand>
        <name>ATP</name>
        <dbReference type="ChEBI" id="CHEBI:30616"/>
    </ligand>
</feature>
<dbReference type="SUPFAM" id="SSF50985">
    <property type="entry name" value="RCC1/BLIP-II"/>
    <property type="match status" value="1"/>
</dbReference>
<keyword evidence="12" id="KW-0067">ATP-binding</keyword>
<evidence type="ECO:0000256" key="10">
    <source>
        <dbReference type="ARBA" id="ARBA00047899"/>
    </source>
</evidence>
<comment type="caution">
    <text evidence="15">The sequence shown here is derived from an EMBL/GenBank/DDBJ whole genome shotgun (WGS) entry which is preliminary data.</text>
</comment>
<dbReference type="Gene3D" id="2.130.10.30">
    <property type="entry name" value="Regulator of chromosome condensation 1/beta-lactamase-inhibitor protein II"/>
    <property type="match status" value="2"/>
</dbReference>
<evidence type="ECO:0000313" key="15">
    <source>
        <dbReference type="EMBL" id="KAK9279824.1"/>
    </source>
</evidence>
<evidence type="ECO:0000256" key="9">
    <source>
        <dbReference type="ARBA" id="ARBA00023180"/>
    </source>
</evidence>
<feature type="transmembrane region" description="Helical" evidence="14">
    <location>
        <begin position="395"/>
        <end position="419"/>
    </location>
</feature>
<dbReference type="AlphaFoldDB" id="A0AAP0RKX6"/>
<comment type="catalytic activity">
    <reaction evidence="11">
        <text>L-seryl-[protein] + ATP = O-phospho-L-seryl-[protein] + ADP + H(+)</text>
        <dbReference type="Rhea" id="RHEA:17989"/>
        <dbReference type="Rhea" id="RHEA-COMP:9863"/>
        <dbReference type="Rhea" id="RHEA-COMP:11604"/>
        <dbReference type="ChEBI" id="CHEBI:15378"/>
        <dbReference type="ChEBI" id="CHEBI:29999"/>
        <dbReference type="ChEBI" id="CHEBI:30616"/>
        <dbReference type="ChEBI" id="CHEBI:83421"/>
        <dbReference type="ChEBI" id="CHEBI:456216"/>
        <dbReference type="EC" id="2.7.11.1"/>
    </reaction>
</comment>
<organism evidence="15 16">
    <name type="scientific">Liquidambar formosana</name>
    <name type="common">Formosan gum</name>
    <dbReference type="NCBI Taxonomy" id="63359"/>
    <lineage>
        <taxon>Eukaryota</taxon>
        <taxon>Viridiplantae</taxon>
        <taxon>Streptophyta</taxon>
        <taxon>Embryophyta</taxon>
        <taxon>Tracheophyta</taxon>
        <taxon>Spermatophyta</taxon>
        <taxon>Magnoliopsida</taxon>
        <taxon>eudicotyledons</taxon>
        <taxon>Gunneridae</taxon>
        <taxon>Pentapetalae</taxon>
        <taxon>Saxifragales</taxon>
        <taxon>Altingiaceae</taxon>
        <taxon>Liquidambar</taxon>
    </lineage>
</organism>
<evidence type="ECO:0000313" key="16">
    <source>
        <dbReference type="Proteomes" id="UP001415857"/>
    </source>
</evidence>
<dbReference type="Gene3D" id="3.30.200.20">
    <property type="entry name" value="Phosphorylase Kinase, domain 1"/>
    <property type="match status" value="1"/>
</dbReference>
<protein>
    <recommendedName>
        <fullName evidence="2">non-specific serine/threonine protein kinase</fullName>
        <ecNumber evidence="2">2.7.11.1</ecNumber>
    </recommendedName>
</protein>
<dbReference type="InterPro" id="IPR017441">
    <property type="entry name" value="Protein_kinase_ATP_BS"/>
</dbReference>
<dbReference type="SUPFAM" id="SSF56112">
    <property type="entry name" value="Protein kinase-like (PK-like)"/>
    <property type="match status" value="1"/>
</dbReference>
<proteinExistence type="predicted"/>
<evidence type="ECO:0000256" key="12">
    <source>
        <dbReference type="PROSITE-ProRule" id="PRU10141"/>
    </source>
</evidence>
<dbReference type="Pfam" id="PF13540">
    <property type="entry name" value="RCC1_2"/>
    <property type="match status" value="1"/>
</dbReference>
<comment type="catalytic activity">
    <reaction evidence="10">
        <text>L-threonyl-[protein] + ATP = O-phospho-L-threonyl-[protein] + ADP + H(+)</text>
        <dbReference type="Rhea" id="RHEA:46608"/>
        <dbReference type="Rhea" id="RHEA-COMP:11060"/>
        <dbReference type="Rhea" id="RHEA-COMP:11605"/>
        <dbReference type="ChEBI" id="CHEBI:15378"/>
        <dbReference type="ChEBI" id="CHEBI:30013"/>
        <dbReference type="ChEBI" id="CHEBI:30616"/>
        <dbReference type="ChEBI" id="CHEBI:61977"/>
        <dbReference type="ChEBI" id="CHEBI:456216"/>
        <dbReference type="EC" id="2.7.11.1"/>
    </reaction>
</comment>
<feature type="region of interest" description="Disordered" evidence="13">
    <location>
        <begin position="450"/>
        <end position="485"/>
    </location>
</feature>
<evidence type="ECO:0000256" key="6">
    <source>
        <dbReference type="ARBA" id="ARBA00023136"/>
    </source>
</evidence>
<gene>
    <name evidence="15" type="ORF">L1049_013506</name>
</gene>
<keyword evidence="4" id="KW-0732">Signal</keyword>
<dbReference type="GO" id="GO:0005524">
    <property type="term" value="F:ATP binding"/>
    <property type="evidence" value="ECO:0007669"/>
    <property type="project" value="UniProtKB-UniRule"/>
</dbReference>
<dbReference type="InterPro" id="IPR011009">
    <property type="entry name" value="Kinase-like_dom_sf"/>
</dbReference>
<evidence type="ECO:0000256" key="3">
    <source>
        <dbReference type="ARBA" id="ARBA00022692"/>
    </source>
</evidence>
<evidence type="ECO:0000256" key="13">
    <source>
        <dbReference type="SAM" id="MobiDB-lite"/>
    </source>
</evidence>
<dbReference type="GO" id="GO:0004674">
    <property type="term" value="F:protein serine/threonine kinase activity"/>
    <property type="evidence" value="ECO:0007669"/>
    <property type="project" value="UniProtKB-KW"/>
</dbReference>
<feature type="compositionally biased region" description="Polar residues" evidence="13">
    <location>
        <begin position="451"/>
        <end position="468"/>
    </location>
</feature>
<keyword evidence="8" id="KW-0675">Receptor</keyword>
<sequence length="627" mass="66592">MTLPPSSSPAAVTIAIVVIVAAAVTPLVSSLGSGSTIAVSYGSATVCGIVAGEVQRIQCYRRGQTISILPNISFESISGGRTFFCGLRSGGLSLLCWDTGYTNTSFRAKRIYNSDTVRLTDLTVGDAQVCAVEINTGIAKCWRGGGGNGSSFPSPEVAWKFRTITSGRGFSCGILKNNSRVLCWGNRGIGADIDTQYGNFSMSSLVAGDSHACGLTTAGILICKGNNDFGQLNVPSATAYQYSNLALATNHSCAIRRRNGLVVCWGGGTNNFEFDIDVMGNVSFESIVAGLDFTCGLMTMNLSMICWGPGWSSGLNSRGVLPLAMLVPGPCVRASCSICGIYPNSEALCDGNGNICKSCGIELPVALPLPPIPSPLPPSQPLQPHSPSPAARNRLFWAFAIVGSVGTFAGICTIFYCIWTGVFGFWRKKNNVALQLTNVEANVDTMLAAKNGSNLPSTRSSSIRQQDSWRLRRQRSGTSSDHGDRTEKFSLSELAVATNNFSSENKIGSGGFGIVYKGKLADGREVAIKRGEASTMAKKFQEKESAFEPSISAGELWKVLDMRVGLPEVNEAEAVELVAYTAMRCVNLEGKDRPTMSDIVANLERALFLCEGSHGSISTPTFSFPSE</sequence>
<evidence type="ECO:0000256" key="14">
    <source>
        <dbReference type="SAM" id="Phobius"/>
    </source>
</evidence>
<keyword evidence="7" id="KW-1015">Disulfide bond</keyword>
<accession>A0AAP0RKX6</accession>
<keyword evidence="3 14" id="KW-0812">Transmembrane</keyword>
<dbReference type="PANTHER" id="PTHR47460:SF1">
    <property type="entry name" value="SERINE_THREONINE-PROTEIN KINASE-LIKE PROTEIN ACR4"/>
    <property type="match status" value="1"/>
</dbReference>
<keyword evidence="16" id="KW-1185">Reference proteome</keyword>
<evidence type="ECO:0000256" key="8">
    <source>
        <dbReference type="ARBA" id="ARBA00023170"/>
    </source>
</evidence>
<keyword evidence="5 14" id="KW-1133">Transmembrane helix</keyword>
<keyword evidence="6 14" id="KW-0472">Membrane</keyword>
<evidence type="ECO:0000256" key="1">
    <source>
        <dbReference type="ARBA" id="ARBA00004479"/>
    </source>
</evidence>
<reference evidence="15 16" key="1">
    <citation type="journal article" date="2024" name="Plant J.">
        <title>Genome sequences and population genomics reveal climatic adaptation and genomic divergence between two closely related sweetgum species.</title>
        <authorList>
            <person name="Xu W.Q."/>
            <person name="Ren C.Q."/>
            <person name="Zhang X.Y."/>
            <person name="Comes H.P."/>
            <person name="Liu X.H."/>
            <person name="Li Y.G."/>
            <person name="Kettle C.J."/>
            <person name="Jalonen R."/>
            <person name="Gaisberger H."/>
            <person name="Ma Y.Z."/>
            <person name="Qiu Y.X."/>
        </authorList>
    </citation>
    <scope>NUCLEOTIDE SEQUENCE [LARGE SCALE GENOMIC DNA]</scope>
    <source>
        <strain evidence="15">Hangzhou</strain>
    </source>
</reference>
<dbReference type="PANTHER" id="PTHR47460">
    <property type="entry name" value="SERINE/THREONINE-PROTEIN KINASE-LIKE PROTEIN ACR4"/>
    <property type="match status" value="1"/>
</dbReference>
<dbReference type="EC" id="2.7.11.1" evidence="2"/>
<dbReference type="Proteomes" id="UP001415857">
    <property type="component" value="Unassembled WGS sequence"/>
</dbReference>
<dbReference type="PROSITE" id="PS00107">
    <property type="entry name" value="PROTEIN_KINASE_ATP"/>
    <property type="match status" value="1"/>
</dbReference>
<evidence type="ECO:0000256" key="5">
    <source>
        <dbReference type="ARBA" id="ARBA00022989"/>
    </source>
</evidence>
<evidence type="ECO:0000256" key="4">
    <source>
        <dbReference type="ARBA" id="ARBA00022729"/>
    </source>
</evidence>
<evidence type="ECO:0000256" key="7">
    <source>
        <dbReference type="ARBA" id="ARBA00023157"/>
    </source>
</evidence>
<evidence type="ECO:0000256" key="11">
    <source>
        <dbReference type="ARBA" id="ARBA00048679"/>
    </source>
</evidence>
<dbReference type="EMBL" id="JBBPBK010000008">
    <property type="protein sequence ID" value="KAK9279824.1"/>
    <property type="molecule type" value="Genomic_DNA"/>
</dbReference>
<keyword evidence="9" id="KW-0325">Glycoprotein</keyword>
<comment type="subcellular location">
    <subcellularLocation>
        <location evidence="1">Membrane</location>
        <topology evidence="1">Single-pass type I membrane protein</topology>
    </subcellularLocation>
</comment>
<dbReference type="InterPro" id="IPR009091">
    <property type="entry name" value="RCC1/BLIP-II"/>
</dbReference>
<name>A0AAP0RKX6_LIQFO</name>
<dbReference type="GO" id="GO:0016020">
    <property type="term" value="C:membrane"/>
    <property type="evidence" value="ECO:0007669"/>
    <property type="project" value="UniProtKB-SubCell"/>
</dbReference>
<keyword evidence="12" id="KW-0547">Nucleotide-binding</keyword>
<evidence type="ECO:0000256" key="2">
    <source>
        <dbReference type="ARBA" id="ARBA00012513"/>
    </source>
</evidence>